<dbReference type="RefSeq" id="WP_344443025.1">
    <property type="nucleotide sequence ID" value="NZ_BAAALF010000067.1"/>
</dbReference>
<protein>
    <recommendedName>
        <fullName evidence="2">Bro-N domain-containing protein</fullName>
    </recommendedName>
</protein>
<dbReference type="EMBL" id="BAAALF010000067">
    <property type="protein sequence ID" value="GAA1244377.1"/>
    <property type="molecule type" value="Genomic_DNA"/>
</dbReference>
<accession>A0ABP4H254</accession>
<dbReference type="Proteomes" id="UP001500037">
    <property type="component" value="Unassembled WGS sequence"/>
</dbReference>
<reference evidence="4" key="1">
    <citation type="journal article" date="2019" name="Int. J. Syst. Evol. Microbiol.">
        <title>The Global Catalogue of Microorganisms (GCM) 10K type strain sequencing project: providing services to taxonomists for standard genome sequencing and annotation.</title>
        <authorList>
            <consortium name="The Broad Institute Genomics Platform"/>
            <consortium name="The Broad Institute Genome Sequencing Center for Infectious Disease"/>
            <person name="Wu L."/>
            <person name="Ma J."/>
        </authorList>
    </citation>
    <scope>NUCLEOTIDE SEQUENCE [LARGE SCALE GENOMIC DNA]</scope>
    <source>
        <strain evidence="4">JCM 13004</strain>
    </source>
</reference>
<dbReference type="PANTHER" id="PTHR36180">
    <property type="entry name" value="DNA-BINDING PROTEIN-RELATED-RELATED"/>
    <property type="match status" value="1"/>
</dbReference>
<evidence type="ECO:0000259" key="2">
    <source>
        <dbReference type="PROSITE" id="PS51750"/>
    </source>
</evidence>
<dbReference type="PROSITE" id="PS51750">
    <property type="entry name" value="BRO_N"/>
    <property type="match status" value="1"/>
</dbReference>
<feature type="domain" description="Bro-N" evidence="2">
    <location>
        <begin position="6"/>
        <end position="128"/>
    </location>
</feature>
<feature type="compositionally biased region" description="Pro residues" evidence="1">
    <location>
        <begin position="238"/>
        <end position="249"/>
    </location>
</feature>
<gene>
    <name evidence="3" type="ORF">GCM10009665_38970</name>
</gene>
<comment type="caution">
    <text evidence="3">The sequence shown here is derived from an EMBL/GenBank/DDBJ whole genome shotgun (WGS) entry which is preliminary data.</text>
</comment>
<dbReference type="Pfam" id="PF02498">
    <property type="entry name" value="Bro-N"/>
    <property type="match status" value="1"/>
</dbReference>
<proteinExistence type="predicted"/>
<sequence length="286" mass="30449">MDNTGMVLVKMSFPVTGQPIRVVMIDGEPWFVTADVCRILGRVNPSQTGKLLPEADTRVVDMHSAALTSSEGGGVSAGGLPYTNSNPHLNVVNESGLYTLIMRSRKPNAAPFQEWVTHDLLPSVRRGDTDVPTQRRRMAETLAEAVGQRVEVVAEVGREDLSDIRVHSDGTVHCPHGEMVPGLPAPGEDSGPPFGPFFACPAEERVGIRGSRLVPGCGRLKLVELARRLRVTPRADPAAPPPEPGPAPAGPSTADPAPEQVVAEIGDARIHGSPRNIAALLRFRAA</sequence>
<dbReference type="SMART" id="SM01040">
    <property type="entry name" value="Bro-N"/>
    <property type="match status" value="1"/>
</dbReference>
<organism evidence="3 4">
    <name type="scientific">Kitasatospora nipponensis</name>
    <dbReference type="NCBI Taxonomy" id="258049"/>
    <lineage>
        <taxon>Bacteria</taxon>
        <taxon>Bacillati</taxon>
        <taxon>Actinomycetota</taxon>
        <taxon>Actinomycetes</taxon>
        <taxon>Kitasatosporales</taxon>
        <taxon>Streptomycetaceae</taxon>
        <taxon>Kitasatospora</taxon>
    </lineage>
</organism>
<evidence type="ECO:0000313" key="3">
    <source>
        <dbReference type="EMBL" id="GAA1244377.1"/>
    </source>
</evidence>
<feature type="region of interest" description="Disordered" evidence="1">
    <location>
        <begin position="232"/>
        <end position="259"/>
    </location>
</feature>
<dbReference type="PANTHER" id="PTHR36180:SF2">
    <property type="entry name" value="BRO FAMILY PROTEIN"/>
    <property type="match status" value="1"/>
</dbReference>
<evidence type="ECO:0000256" key="1">
    <source>
        <dbReference type="SAM" id="MobiDB-lite"/>
    </source>
</evidence>
<keyword evidence="4" id="KW-1185">Reference proteome</keyword>
<evidence type="ECO:0000313" key="4">
    <source>
        <dbReference type="Proteomes" id="UP001500037"/>
    </source>
</evidence>
<name>A0ABP4H254_9ACTN</name>
<dbReference type="InterPro" id="IPR003497">
    <property type="entry name" value="BRO_N_domain"/>
</dbReference>